<protein>
    <submittedName>
        <fullName evidence="8">C-X3-C motif chemokine ligand 1</fullName>
    </submittedName>
</protein>
<proteinExistence type="predicted"/>
<gene>
    <name evidence="8" type="primary">CX3CL1</name>
    <name evidence="8" type="ORF">G0U57_013154</name>
</gene>
<feature type="signal peptide" evidence="6">
    <location>
        <begin position="1"/>
        <end position="26"/>
    </location>
</feature>
<dbReference type="Pfam" id="PF00048">
    <property type="entry name" value="IL8"/>
    <property type="match status" value="1"/>
</dbReference>
<evidence type="ECO:0000256" key="4">
    <source>
        <dbReference type="ARBA" id="ARBA00022729"/>
    </source>
</evidence>
<dbReference type="GO" id="GO:0061844">
    <property type="term" value="P:antimicrobial humoral immune response mediated by antimicrobial peptide"/>
    <property type="evidence" value="ECO:0007669"/>
    <property type="project" value="TreeGrafter"/>
</dbReference>
<dbReference type="SMART" id="SM00199">
    <property type="entry name" value="SCY"/>
    <property type="match status" value="1"/>
</dbReference>
<dbReference type="GO" id="GO:0030335">
    <property type="term" value="P:positive regulation of cell migration"/>
    <property type="evidence" value="ECO:0007669"/>
    <property type="project" value="TreeGrafter"/>
</dbReference>
<dbReference type="GO" id="GO:0006954">
    <property type="term" value="P:inflammatory response"/>
    <property type="evidence" value="ECO:0007669"/>
    <property type="project" value="TreeGrafter"/>
</dbReference>
<evidence type="ECO:0000259" key="7">
    <source>
        <dbReference type="SMART" id="SM00199"/>
    </source>
</evidence>
<accession>A0A8T1T4U7</accession>
<dbReference type="Gene3D" id="2.40.50.40">
    <property type="match status" value="1"/>
</dbReference>
<organism evidence="8 9">
    <name type="scientific">Chelydra serpentina</name>
    <name type="common">Snapping turtle</name>
    <name type="synonym">Testudo serpentina</name>
    <dbReference type="NCBI Taxonomy" id="8475"/>
    <lineage>
        <taxon>Eukaryota</taxon>
        <taxon>Metazoa</taxon>
        <taxon>Chordata</taxon>
        <taxon>Craniata</taxon>
        <taxon>Vertebrata</taxon>
        <taxon>Euteleostomi</taxon>
        <taxon>Archelosauria</taxon>
        <taxon>Testudinata</taxon>
        <taxon>Testudines</taxon>
        <taxon>Cryptodira</taxon>
        <taxon>Durocryptodira</taxon>
        <taxon>Americhelydia</taxon>
        <taxon>Chelydroidea</taxon>
        <taxon>Chelydridae</taxon>
        <taxon>Chelydra</taxon>
    </lineage>
</organism>
<dbReference type="PANTHER" id="PTHR12015:SF183">
    <property type="entry name" value="C-C MOTIF CHEMOKINE 3"/>
    <property type="match status" value="1"/>
</dbReference>
<dbReference type="OrthoDB" id="9834099at2759"/>
<evidence type="ECO:0000256" key="2">
    <source>
        <dbReference type="ARBA" id="ARBA00022514"/>
    </source>
</evidence>
<dbReference type="GO" id="GO:0008009">
    <property type="term" value="F:chemokine activity"/>
    <property type="evidence" value="ECO:0007669"/>
    <property type="project" value="InterPro"/>
</dbReference>
<keyword evidence="3" id="KW-0964">Secreted</keyword>
<dbReference type="GO" id="GO:0005615">
    <property type="term" value="C:extracellular space"/>
    <property type="evidence" value="ECO:0007669"/>
    <property type="project" value="UniProtKB-KW"/>
</dbReference>
<feature type="domain" description="Chemokine interleukin-8-like" evidence="7">
    <location>
        <begin position="31"/>
        <end position="91"/>
    </location>
</feature>
<keyword evidence="2" id="KW-0202">Cytokine</keyword>
<keyword evidence="4 6" id="KW-0732">Signal</keyword>
<evidence type="ECO:0000256" key="1">
    <source>
        <dbReference type="ARBA" id="ARBA00004613"/>
    </source>
</evidence>
<dbReference type="Proteomes" id="UP000765507">
    <property type="component" value="Unassembled WGS sequence"/>
</dbReference>
<dbReference type="SUPFAM" id="SSF54117">
    <property type="entry name" value="Interleukin 8-like chemokines"/>
    <property type="match status" value="1"/>
</dbReference>
<name>A0A8T1T4U7_CHESE</name>
<evidence type="ECO:0000313" key="9">
    <source>
        <dbReference type="Proteomes" id="UP000765507"/>
    </source>
</evidence>
<evidence type="ECO:0000256" key="3">
    <source>
        <dbReference type="ARBA" id="ARBA00022525"/>
    </source>
</evidence>
<dbReference type="InterPro" id="IPR036048">
    <property type="entry name" value="Interleukin_8-like_sf"/>
</dbReference>
<evidence type="ECO:0000313" key="8">
    <source>
        <dbReference type="EMBL" id="KAG6936149.1"/>
    </source>
</evidence>
<dbReference type="GO" id="GO:0048020">
    <property type="term" value="F:CCR chemokine receptor binding"/>
    <property type="evidence" value="ECO:0007669"/>
    <property type="project" value="TreeGrafter"/>
</dbReference>
<comment type="subcellular location">
    <subcellularLocation>
        <location evidence="1">Secreted</location>
    </subcellularLocation>
</comment>
<dbReference type="InterPro" id="IPR039809">
    <property type="entry name" value="Chemokine_b/g/d"/>
</dbReference>
<reference evidence="8 9" key="1">
    <citation type="journal article" date="2020" name="G3 (Bethesda)">
        <title>Draft Genome of the Common Snapping Turtle, Chelydra serpentina, a Model for Phenotypic Plasticity in Reptiles.</title>
        <authorList>
            <person name="Das D."/>
            <person name="Singh S.K."/>
            <person name="Bierstedt J."/>
            <person name="Erickson A."/>
            <person name="Galli G.L.J."/>
            <person name="Crossley D.A. 2nd"/>
            <person name="Rhen T."/>
        </authorList>
    </citation>
    <scope>NUCLEOTIDE SEQUENCE [LARGE SCALE GENOMIC DNA]</scope>
    <source>
        <strain evidence="8">KW</strain>
    </source>
</reference>
<feature type="non-terminal residue" evidence="8">
    <location>
        <position position="1"/>
    </location>
</feature>
<keyword evidence="9" id="KW-1185">Reference proteome</keyword>
<feature type="chain" id="PRO_5035767116" evidence="6">
    <location>
        <begin position="27"/>
        <end position="184"/>
    </location>
</feature>
<comment type="caution">
    <text evidence="8">The sequence shown here is derived from an EMBL/GenBank/DDBJ whole genome shotgun (WGS) entry which is preliminary data.</text>
</comment>
<dbReference type="EMBL" id="JAHGAV010000035">
    <property type="protein sequence ID" value="KAG6936149.1"/>
    <property type="molecule type" value="Genomic_DNA"/>
</dbReference>
<dbReference type="InterPro" id="IPR001811">
    <property type="entry name" value="Chemokine_IL8-like_dom"/>
</dbReference>
<evidence type="ECO:0000256" key="5">
    <source>
        <dbReference type="SAM" id="MobiDB-lite"/>
    </source>
</evidence>
<feature type="region of interest" description="Disordered" evidence="5">
    <location>
        <begin position="126"/>
        <end position="145"/>
    </location>
</feature>
<evidence type="ECO:0000256" key="6">
    <source>
        <dbReference type="SAM" id="SignalP"/>
    </source>
</evidence>
<sequence>MKGTSVASFLLLALAVTWDVANRVAGQPRAPVKCKKSCTEFSKQIPQKLLKTYRKTEPSCPKAGIIFVTKKNKEFCADPEASWVKEAVQWLNQASAALNPPLSSNVASAVVQEGADVFHRFAGDAASKPTQPSVPANPIHGAGTPVSQTVHASVVRTEEPNISVLTVQEGKRSTKFSSPSTIHR</sequence>
<dbReference type="PANTHER" id="PTHR12015">
    <property type="entry name" value="SMALL INDUCIBLE CYTOKINE A"/>
    <property type="match status" value="1"/>
</dbReference>
<dbReference type="AlphaFoldDB" id="A0A8T1T4U7"/>
<dbReference type="CDD" id="cd00272">
    <property type="entry name" value="Chemokine_CC"/>
    <property type="match status" value="1"/>
</dbReference>
<dbReference type="GO" id="GO:0070098">
    <property type="term" value="P:chemokine-mediated signaling pathway"/>
    <property type="evidence" value="ECO:0007669"/>
    <property type="project" value="TreeGrafter"/>
</dbReference>